<gene>
    <name evidence="1" type="ORF">VP01_2055g2</name>
</gene>
<organism evidence="1 2">
    <name type="scientific">Puccinia sorghi</name>
    <dbReference type="NCBI Taxonomy" id="27349"/>
    <lineage>
        <taxon>Eukaryota</taxon>
        <taxon>Fungi</taxon>
        <taxon>Dikarya</taxon>
        <taxon>Basidiomycota</taxon>
        <taxon>Pucciniomycotina</taxon>
        <taxon>Pucciniomycetes</taxon>
        <taxon>Pucciniales</taxon>
        <taxon>Pucciniaceae</taxon>
        <taxon>Puccinia</taxon>
    </lineage>
</organism>
<name>A0A0L6VBE0_9BASI</name>
<dbReference type="EMBL" id="LAVV01006899">
    <property type="protein sequence ID" value="KNZ57857.1"/>
    <property type="molecule type" value="Genomic_DNA"/>
</dbReference>
<dbReference type="Proteomes" id="UP000037035">
    <property type="component" value="Unassembled WGS sequence"/>
</dbReference>
<protein>
    <submittedName>
        <fullName evidence="1">Uncharacterized protein</fullName>
    </submittedName>
</protein>
<keyword evidence="2" id="KW-1185">Reference proteome</keyword>
<evidence type="ECO:0000313" key="2">
    <source>
        <dbReference type="Proteomes" id="UP000037035"/>
    </source>
</evidence>
<dbReference type="VEuPathDB" id="FungiDB:VP01_2055g2"/>
<proteinExistence type="predicted"/>
<comment type="caution">
    <text evidence="1">The sequence shown here is derived from an EMBL/GenBank/DDBJ whole genome shotgun (WGS) entry which is preliminary data.</text>
</comment>
<sequence>MDLDALELFMRQIYKKHPCNVLYNQHLPVYISPENPQKIISITNAAFTAWAKNLALASYFNDHQVASSITGSRDQLSGGSNTASAAKDSNIHDYIKFIGL</sequence>
<dbReference type="AlphaFoldDB" id="A0A0L6VBE0"/>
<evidence type="ECO:0000313" key="1">
    <source>
        <dbReference type="EMBL" id="KNZ57857.1"/>
    </source>
</evidence>
<reference evidence="1 2" key="1">
    <citation type="submission" date="2015-08" db="EMBL/GenBank/DDBJ databases">
        <title>Next Generation Sequencing and Analysis of the Genome of Puccinia sorghi L Schw, the Causal Agent of Maize Common Rust.</title>
        <authorList>
            <person name="Rochi L."/>
            <person name="Burguener G."/>
            <person name="Darino M."/>
            <person name="Turjanski A."/>
            <person name="Kreff E."/>
            <person name="Dieguez M.J."/>
            <person name="Sacco F."/>
        </authorList>
    </citation>
    <scope>NUCLEOTIDE SEQUENCE [LARGE SCALE GENOMIC DNA]</scope>
    <source>
        <strain evidence="1 2">RO10H11247</strain>
    </source>
</reference>
<accession>A0A0L6VBE0</accession>